<evidence type="ECO:0000256" key="1">
    <source>
        <dbReference type="SAM" id="Phobius"/>
    </source>
</evidence>
<keyword evidence="1" id="KW-1133">Transmembrane helix</keyword>
<organism evidence="2 3">
    <name type="scientific">Candidatus Nitrosotenuis uzonensis</name>
    <dbReference type="NCBI Taxonomy" id="1407055"/>
    <lineage>
        <taxon>Archaea</taxon>
        <taxon>Nitrososphaerota</taxon>
        <taxon>Candidatus Nitrosotenuis</taxon>
    </lineage>
</organism>
<dbReference type="RefSeq" id="WP_205099406.1">
    <property type="nucleotide sequence ID" value="NZ_CAJNAQ010000005.1"/>
</dbReference>
<keyword evidence="1" id="KW-0472">Membrane</keyword>
<keyword evidence="1" id="KW-0812">Transmembrane</keyword>
<dbReference type="Proteomes" id="UP000655759">
    <property type="component" value="Unassembled WGS sequence"/>
</dbReference>
<gene>
    <name evidence="2" type="ORF">NUZ5A_50436</name>
</gene>
<evidence type="ECO:0000313" key="3">
    <source>
        <dbReference type="Proteomes" id="UP000655759"/>
    </source>
</evidence>
<comment type="caution">
    <text evidence="2">The sequence shown here is derived from an EMBL/GenBank/DDBJ whole genome shotgun (WGS) entry which is preliminary data.</text>
</comment>
<name>A0A812F0K1_9ARCH</name>
<feature type="transmembrane region" description="Helical" evidence="1">
    <location>
        <begin position="12"/>
        <end position="41"/>
    </location>
</feature>
<dbReference type="EMBL" id="CAJNAQ010000005">
    <property type="protein sequence ID" value="CAE6495618.1"/>
    <property type="molecule type" value="Genomic_DNA"/>
</dbReference>
<sequence>MDIKVKGCKNSMAIKGVAVASFIIPIVFSFVYGGFVLSLALSDAGSSDIFSSKPSSSLQFVGVDTEYSISGRITAQVSVNDPTFDCGDLYITLFTVSGSQKNAVTQGAFFDQCYGAEGTLPIGERFSETLGAAGTYQIEAQLFDKEGDKFLTATQKFTVR</sequence>
<dbReference type="AlphaFoldDB" id="A0A812F0K1"/>
<reference evidence="2" key="1">
    <citation type="submission" date="2021-02" db="EMBL/GenBank/DDBJ databases">
        <authorList>
            <person name="Han P."/>
        </authorList>
    </citation>
    <scope>NUCLEOTIDE SEQUENCE</scope>
    <source>
        <strain evidence="2">Candidatus Nitrosotenuis uzonensis 5A</strain>
    </source>
</reference>
<evidence type="ECO:0000313" key="2">
    <source>
        <dbReference type="EMBL" id="CAE6495618.1"/>
    </source>
</evidence>
<proteinExistence type="predicted"/>
<accession>A0A812F0K1</accession>
<protein>
    <submittedName>
        <fullName evidence="2">Uncharacterized protein</fullName>
    </submittedName>
</protein>